<dbReference type="PANTHER" id="PTHR35011:SF11">
    <property type="entry name" value="TRAP TRANSPORTER SMALL PERMEASE PROTEIN"/>
    <property type="match status" value="1"/>
</dbReference>
<comment type="similarity">
    <text evidence="8">Belongs to the TRAP transporter small permease family.</text>
</comment>
<protein>
    <submittedName>
        <fullName evidence="11">TRAP-type C4-dicarboxylate transport system permease small subunit</fullName>
    </submittedName>
</protein>
<feature type="domain" description="Tripartite ATP-independent periplasmic transporters DctQ component" evidence="10">
    <location>
        <begin position="23"/>
        <end position="149"/>
    </location>
</feature>
<feature type="transmembrane region" description="Helical" evidence="9">
    <location>
        <begin position="85"/>
        <end position="106"/>
    </location>
</feature>
<keyword evidence="12" id="KW-1185">Reference proteome</keyword>
<evidence type="ECO:0000313" key="12">
    <source>
        <dbReference type="Proteomes" id="UP001519343"/>
    </source>
</evidence>
<feature type="transmembrane region" description="Helical" evidence="9">
    <location>
        <begin position="126"/>
        <end position="144"/>
    </location>
</feature>
<evidence type="ECO:0000256" key="5">
    <source>
        <dbReference type="ARBA" id="ARBA00022692"/>
    </source>
</evidence>
<evidence type="ECO:0000313" key="11">
    <source>
        <dbReference type="EMBL" id="MBP1934564.1"/>
    </source>
</evidence>
<keyword evidence="5 9" id="KW-0812">Transmembrane</keyword>
<evidence type="ECO:0000256" key="9">
    <source>
        <dbReference type="SAM" id="Phobius"/>
    </source>
</evidence>
<evidence type="ECO:0000256" key="4">
    <source>
        <dbReference type="ARBA" id="ARBA00022519"/>
    </source>
</evidence>
<sequence>MSNIRFIIRHAEEIVGCILVAVMVATVSVGVFARFVNVSIVWTDELSRYTFIWTVYLGSVVAVKRKGHIALDFLIRIAPGGFQKAFYFIIQLALLILFSIMFYYGFLLTLSTWDVPTTSLEIPTGIIYAAVPVSCFLMFIYTVIDMWKTLWLGPSIVVDQLDNFDGKGI</sequence>
<proteinExistence type="inferred from homology"/>
<dbReference type="InterPro" id="IPR055348">
    <property type="entry name" value="DctQ"/>
</dbReference>
<keyword evidence="2" id="KW-0813">Transport</keyword>
<evidence type="ECO:0000256" key="7">
    <source>
        <dbReference type="ARBA" id="ARBA00023136"/>
    </source>
</evidence>
<comment type="subcellular location">
    <subcellularLocation>
        <location evidence="1">Cell inner membrane</location>
        <topology evidence="1">Multi-pass membrane protein</topology>
    </subcellularLocation>
</comment>
<dbReference type="RefSeq" id="WP_209812554.1">
    <property type="nucleotide sequence ID" value="NZ_JAGGKT010000023.1"/>
</dbReference>
<dbReference type="PANTHER" id="PTHR35011">
    <property type="entry name" value="2,3-DIKETO-L-GULONATE TRAP TRANSPORTER SMALL PERMEASE PROTEIN YIAM"/>
    <property type="match status" value="1"/>
</dbReference>
<keyword evidence="6 9" id="KW-1133">Transmembrane helix</keyword>
<feature type="transmembrane region" description="Helical" evidence="9">
    <location>
        <begin position="14"/>
        <end position="34"/>
    </location>
</feature>
<evidence type="ECO:0000256" key="1">
    <source>
        <dbReference type="ARBA" id="ARBA00004429"/>
    </source>
</evidence>
<dbReference type="Pfam" id="PF04290">
    <property type="entry name" value="DctQ"/>
    <property type="match status" value="1"/>
</dbReference>
<feature type="transmembrane region" description="Helical" evidence="9">
    <location>
        <begin position="46"/>
        <end position="64"/>
    </location>
</feature>
<evidence type="ECO:0000259" key="10">
    <source>
        <dbReference type="Pfam" id="PF04290"/>
    </source>
</evidence>
<comment type="caution">
    <text evidence="11">The sequence shown here is derived from an EMBL/GenBank/DDBJ whole genome shotgun (WGS) entry which is preliminary data.</text>
</comment>
<dbReference type="InterPro" id="IPR007387">
    <property type="entry name" value="TRAP_DctQ"/>
</dbReference>
<keyword evidence="7 9" id="KW-0472">Membrane</keyword>
<organism evidence="11 12">
    <name type="scientific">Ammoniphilus resinae</name>
    <dbReference type="NCBI Taxonomy" id="861532"/>
    <lineage>
        <taxon>Bacteria</taxon>
        <taxon>Bacillati</taxon>
        <taxon>Bacillota</taxon>
        <taxon>Bacilli</taxon>
        <taxon>Bacillales</taxon>
        <taxon>Paenibacillaceae</taxon>
        <taxon>Aneurinibacillus group</taxon>
        <taxon>Ammoniphilus</taxon>
    </lineage>
</organism>
<evidence type="ECO:0000256" key="2">
    <source>
        <dbReference type="ARBA" id="ARBA00022448"/>
    </source>
</evidence>
<gene>
    <name evidence="11" type="ORF">J2Z37_004584</name>
</gene>
<reference evidence="11 12" key="1">
    <citation type="submission" date="2021-03" db="EMBL/GenBank/DDBJ databases">
        <title>Genomic Encyclopedia of Type Strains, Phase IV (KMG-IV): sequencing the most valuable type-strain genomes for metagenomic binning, comparative biology and taxonomic classification.</title>
        <authorList>
            <person name="Goeker M."/>
        </authorList>
    </citation>
    <scope>NUCLEOTIDE SEQUENCE [LARGE SCALE GENOMIC DNA]</scope>
    <source>
        <strain evidence="11 12">DSM 24738</strain>
    </source>
</reference>
<evidence type="ECO:0000256" key="6">
    <source>
        <dbReference type="ARBA" id="ARBA00022989"/>
    </source>
</evidence>
<evidence type="ECO:0000256" key="3">
    <source>
        <dbReference type="ARBA" id="ARBA00022475"/>
    </source>
</evidence>
<evidence type="ECO:0000256" key="8">
    <source>
        <dbReference type="ARBA" id="ARBA00038436"/>
    </source>
</evidence>
<accession>A0ABS4GWB4</accession>
<keyword evidence="3" id="KW-1003">Cell membrane</keyword>
<name>A0ABS4GWB4_9BACL</name>
<dbReference type="EMBL" id="JAGGKT010000023">
    <property type="protein sequence ID" value="MBP1934564.1"/>
    <property type="molecule type" value="Genomic_DNA"/>
</dbReference>
<keyword evidence="4" id="KW-0997">Cell inner membrane</keyword>
<dbReference type="Proteomes" id="UP001519343">
    <property type="component" value="Unassembled WGS sequence"/>
</dbReference>